<keyword evidence="4" id="KW-0285">Flavoprotein</keyword>
<evidence type="ECO:0000256" key="6">
    <source>
        <dbReference type="ARBA" id="ARBA00022857"/>
    </source>
</evidence>
<comment type="cofactor">
    <cofactor evidence="1">
        <name>FAD</name>
        <dbReference type="ChEBI" id="CHEBI:57692"/>
    </cofactor>
</comment>
<dbReference type="Pfam" id="PF13434">
    <property type="entry name" value="Lys_Orn_oxgnase"/>
    <property type="match status" value="1"/>
</dbReference>
<evidence type="ECO:0000256" key="5">
    <source>
        <dbReference type="ARBA" id="ARBA00022827"/>
    </source>
</evidence>
<comment type="pathway">
    <text evidence="2">Siderophore biosynthesis.</text>
</comment>
<keyword evidence="8" id="KW-0503">Monooxygenase</keyword>
<reference evidence="8 9" key="1">
    <citation type="submission" date="2024-02" db="EMBL/GenBank/DDBJ databases">
        <title>Bacteria isolated from the canopy kelp, Nereocystis luetkeana.</title>
        <authorList>
            <person name="Pfister C.A."/>
            <person name="Younker I.T."/>
            <person name="Light S.H."/>
        </authorList>
    </citation>
    <scope>NUCLEOTIDE SEQUENCE [LARGE SCALE GENOMIC DNA]</scope>
    <source>
        <strain evidence="8 9">TI.1.15</strain>
    </source>
</reference>
<dbReference type="Gene3D" id="3.50.50.60">
    <property type="entry name" value="FAD/NAD(P)-binding domain"/>
    <property type="match status" value="1"/>
</dbReference>
<name>A0ABU9G2U7_9VIBR</name>
<gene>
    <name evidence="8" type="ORF">V8Z71_23635</name>
</gene>
<protein>
    <submittedName>
        <fullName evidence="8">SidA/IucD/PvdA family monooxygenase</fullName>
    </submittedName>
</protein>
<dbReference type="GO" id="GO:0004497">
    <property type="term" value="F:monooxygenase activity"/>
    <property type="evidence" value="ECO:0007669"/>
    <property type="project" value="UniProtKB-KW"/>
</dbReference>
<evidence type="ECO:0000256" key="4">
    <source>
        <dbReference type="ARBA" id="ARBA00022630"/>
    </source>
</evidence>
<evidence type="ECO:0000256" key="7">
    <source>
        <dbReference type="ARBA" id="ARBA00023002"/>
    </source>
</evidence>
<keyword evidence="9" id="KW-1185">Reference proteome</keyword>
<dbReference type="RefSeq" id="WP_341636204.1">
    <property type="nucleotide sequence ID" value="NZ_JBANDX010000060.1"/>
</dbReference>
<evidence type="ECO:0000256" key="1">
    <source>
        <dbReference type="ARBA" id="ARBA00001974"/>
    </source>
</evidence>
<accession>A0ABU9G2U7</accession>
<feature type="non-terminal residue" evidence="8">
    <location>
        <position position="60"/>
    </location>
</feature>
<dbReference type="InterPro" id="IPR036188">
    <property type="entry name" value="FAD/NAD-bd_sf"/>
</dbReference>
<organism evidence="8 9">
    <name type="scientific">Vibrio echinoideorum</name>
    <dbReference type="NCBI Taxonomy" id="2100116"/>
    <lineage>
        <taxon>Bacteria</taxon>
        <taxon>Pseudomonadati</taxon>
        <taxon>Pseudomonadota</taxon>
        <taxon>Gammaproteobacteria</taxon>
        <taxon>Vibrionales</taxon>
        <taxon>Vibrionaceae</taxon>
        <taxon>Vibrio</taxon>
    </lineage>
</organism>
<dbReference type="InterPro" id="IPR025700">
    <property type="entry name" value="Lys/Orn_oxygenase"/>
</dbReference>
<dbReference type="Proteomes" id="UP001377160">
    <property type="component" value="Unassembled WGS sequence"/>
</dbReference>
<evidence type="ECO:0000313" key="9">
    <source>
        <dbReference type="Proteomes" id="UP001377160"/>
    </source>
</evidence>
<sequence>MTKQIKEYDVLGVGFGHANLSIAIALEEQAKDKCLSYCFLEQKSHFECHGGMLLDGTRMQ</sequence>
<comment type="similarity">
    <text evidence="3">Belongs to the lysine N(6)-hydroxylase/L-ornithine N(5)-oxygenase family.</text>
</comment>
<keyword evidence="6" id="KW-0521">NADP</keyword>
<dbReference type="PANTHER" id="PTHR42802">
    <property type="entry name" value="MONOOXYGENASE"/>
    <property type="match status" value="1"/>
</dbReference>
<evidence type="ECO:0000256" key="3">
    <source>
        <dbReference type="ARBA" id="ARBA00007588"/>
    </source>
</evidence>
<evidence type="ECO:0000313" key="8">
    <source>
        <dbReference type="EMBL" id="MEL0611307.1"/>
    </source>
</evidence>
<evidence type="ECO:0000256" key="2">
    <source>
        <dbReference type="ARBA" id="ARBA00004924"/>
    </source>
</evidence>
<keyword evidence="5" id="KW-0274">FAD</keyword>
<dbReference type="EMBL" id="JBANDX010000060">
    <property type="protein sequence ID" value="MEL0611307.1"/>
    <property type="molecule type" value="Genomic_DNA"/>
</dbReference>
<proteinExistence type="inferred from homology"/>
<dbReference type="PANTHER" id="PTHR42802:SF1">
    <property type="entry name" value="L-ORNITHINE N(5)-MONOOXYGENASE"/>
    <property type="match status" value="1"/>
</dbReference>
<comment type="caution">
    <text evidence="8">The sequence shown here is derived from an EMBL/GenBank/DDBJ whole genome shotgun (WGS) entry which is preliminary data.</text>
</comment>
<keyword evidence="7" id="KW-0560">Oxidoreductase</keyword>